<dbReference type="OrthoDB" id="981191at2"/>
<evidence type="ECO:0000313" key="2">
    <source>
        <dbReference type="EMBL" id="RIQ29652.1"/>
    </source>
</evidence>
<dbReference type="InterPro" id="IPR032710">
    <property type="entry name" value="NTF2-like_dom_sf"/>
</dbReference>
<dbReference type="Gene3D" id="3.10.450.50">
    <property type="match status" value="1"/>
</dbReference>
<keyword evidence="3" id="KW-1185">Reference proteome</keyword>
<sequence length="145" mass="16460">MSLQEIADRLEIEQLLVRYCHAIDERDWAAYRAVYTADAVIDDVTAGPGNSVDDMVTFLSRALERVVVIQHAISTSRVDIDGDTARAKTVCHCPVVLDRGNGEARMFFQGLWYEDQLVRTADGWRIARRAETGYFHDMPSDFSFE</sequence>
<dbReference type="SUPFAM" id="SSF54427">
    <property type="entry name" value="NTF2-like"/>
    <property type="match status" value="1"/>
</dbReference>
<protein>
    <submittedName>
        <fullName evidence="2">Nuclear transport factor 2 family protein</fullName>
    </submittedName>
</protein>
<organism evidence="2 3">
    <name type="scientific">Jiangella rhizosphaerae</name>
    <dbReference type="NCBI Taxonomy" id="2293569"/>
    <lineage>
        <taxon>Bacteria</taxon>
        <taxon>Bacillati</taxon>
        <taxon>Actinomycetota</taxon>
        <taxon>Actinomycetes</taxon>
        <taxon>Jiangellales</taxon>
        <taxon>Jiangellaceae</taxon>
        <taxon>Jiangella</taxon>
    </lineage>
</organism>
<dbReference type="InterPro" id="IPR037401">
    <property type="entry name" value="SnoaL-like"/>
</dbReference>
<dbReference type="Pfam" id="PF13577">
    <property type="entry name" value="SnoaL_4"/>
    <property type="match status" value="1"/>
</dbReference>
<comment type="caution">
    <text evidence="2">The sequence shown here is derived from an EMBL/GenBank/DDBJ whole genome shotgun (WGS) entry which is preliminary data.</text>
</comment>
<evidence type="ECO:0000313" key="3">
    <source>
        <dbReference type="Proteomes" id="UP000284057"/>
    </source>
</evidence>
<evidence type="ECO:0000259" key="1">
    <source>
        <dbReference type="Pfam" id="PF13577"/>
    </source>
</evidence>
<name>A0A418KTD5_9ACTN</name>
<dbReference type="AlphaFoldDB" id="A0A418KTD5"/>
<reference evidence="2 3" key="1">
    <citation type="submission" date="2018-09" db="EMBL/GenBank/DDBJ databases">
        <title>Isolation, diversity and antifungal activity of actinobacteria from wheat.</title>
        <authorList>
            <person name="Han C."/>
        </authorList>
    </citation>
    <scope>NUCLEOTIDE SEQUENCE [LARGE SCALE GENOMIC DNA]</scope>
    <source>
        <strain evidence="2 3">NEAU-YY265</strain>
    </source>
</reference>
<feature type="domain" description="SnoaL-like" evidence="1">
    <location>
        <begin position="4"/>
        <end position="129"/>
    </location>
</feature>
<dbReference type="Proteomes" id="UP000284057">
    <property type="component" value="Unassembled WGS sequence"/>
</dbReference>
<gene>
    <name evidence="2" type="ORF">DY240_08055</name>
</gene>
<accession>A0A418KTD5</accession>
<proteinExistence type="predicted"/>
<dbReference type="EMBL" id="QUAL01000068">
    <property type="protein sequence ID" value="RIQ29652.1"/>
    <property type="molecule type" value="Genomic_DNA"/>
</dbReference>